<evidence type="ECO:0000256" key="3">
    <source>
        <dbReference type="ARBA" id="ARBA00022692"/>
    </source>
</evidence>
<protein>
    <submittedName>
        <fullName evidence="7">ABC transporter permease</fullName>
    </submittedName>
</protein>
<comment type="subcellular location">
    <subcellularLocation>
        <location evidence="1">Cell membrane</location>
        <topology evidence="1">Multi-pass membrane protein</topology>
    </subcellularLocation>
</comment>
<dbReference type="AlphaFoldDB" id="A0A9X1UDJ3"/>
<evidence type="ECO:0000313" key="8">
    <source>
        <dbReference type="Proteomes" id="UP001139308"/>
    </source>
</evidence>
<evidence type="ECO:0000313" key="7">
    <source>
        <dbReference type="EMBL" id="MCG5072130.1"/>
    </source>
</evidence>
<feature type="transmembrane region" description="Helical" evidence="6">
    <location>
        <begin position="88"/>
        <end position="107"/>
    </location>
</feature>
<keyword evidence="5 6" id="KW-0472">Membrane</keyword>
<feature type="transmembrane region" description="Helical" evidence="6">
    <location>
        <begin position="27"/>
        <end position="43"/>
    </location>
</feature>
<feature type="transmembrane region" description="Helical" evidence="6">
    <location>
        <begin position="256"/>
        <end position="278"/>
    </location>
</feature>
<feature type="transmembrane region" description="Helical" evidence="6">
    <location>
        <begin position="340"/>
        <end position="361"/>
    </location>
</feature>
<reference evidence="7" key="1">
    <citation type="submission" date="2022-01" db="EMBL/GenBank/DDBJ databases">
        <title>Genome sequence and assembly of Parabukholderia sp. RG36.</title>
        <authorList>
            <person name="Chhetri G."/>
        </authorList>
    </citation>
    <scope>NUCLEOTIDE SEQUENCE</scope>
    <source>
        <strain evidence="7">RG36</strain>
    </source>
</reference>
<gene>
    <name evidence="7" type="ORF">L5014_01945</name>
</gene>
<evidence type="ECO:0000256" key="2">
    <source>
        <dbReference type="ARBA" id="ARBA00022475"/>
    </source>
</evidence>
<evidence type="ECO:0000256" key="6">
    <source>
        <dbReference type="SAM" id="Phobius"/>
    </source>
</evidence>
<feature type="transmembrane region" description="Helical" evidence="6">
    <location>
        <begin position="153"/>
        <end position="174"/>
    </location>
</feature>
<feature type="transmembrane region" description="Helical" evidence="6">
    <location>
        <begin position="113"/>
        <end position="133"/>
    </location>
</feature>
<evidence type="ECO:0000256" key="5">
    <source>
        <dbReference type="ARBA" id="ARBA00023136"/>
    </source>
</evidence>
<dbReference type="GO" id="GO:0005886">
    <property type="term" value="C:plasma membrane"/>
    <property type="evidence" value="ECO:0007669"/>
    <property type="project" value="UniProtKB-SubCell"/>
</dbReference>
<feature type="transmembrane region" description="Helical" evidence="6">
    <location>
        <begin position="186"/>
        <end position="206"/>
    </location>
</feature>
<proteinExistence type="predicted"/>
<feature type="transmembrane region" description="Helical" evidence="6">
    <location>
        <begin position="213"/>
        <end position="231"/>
    </location>
</feature>
<dbReference type="Proteomes" id="UP001139308">
    <property type="component" value="Unassembled WGS sequence"/>
</dbReference>
<dbReference type="GO" id="GO:0022857">
    <property type="term" value="F:transmembrane transporter activity"/>
    <property type="evidence" value="ECO:0007669"/>
    <property type="project" value="InterPro"/>
</dbReference>
<name>A0A9X1UDJ3_9BURK</name>
<sequence>MLHVQDHVAEPDAPTRRRQLSTLMTHLKYYLGLILLLVVGAFTSPHASDGSNIFLSSANISDVFRQVANVGVMSIGMTLVIITAGIDLSVGAIMGLGSVLTAMLLTTDGWSRATYASLVLNALAVFSIVFIVLGAWRKASRARGAHSGAHSGAALPVLGVIALLCAALACLYIVQHAAHRMPLVGVLWIVPLAGFTVGSINGWIITRGRMQPFIVTLAAMVGVLGAARLIAGQDTAVYSIYSGTNATAEIENLRALLFNLIPVPALCFLVIASIFSFVMNRTVFGKYLYAIGGNEKCAVVSGLNVNRYKMMAYAISGLLSALVGVLYAAQYRQGKADAGIGWELDAIAAVVIGGTSLMGGVGRISGTVVGVLIFGFLGNILLLNDIDSNTQLVLKGLIIVIAVFLQQTEFGRGGWLKKIRRLEWIEWIERIKRKRSE</sequence>
<dbReference type="Pfam" id="PF02653">
    <property type="entry name" value="BPD_transp_2"/>
    <property type="match status" value="2"/>
</dbReference>
<feature type="transmembrane region" description="Helical" evidence="6">
    <location>
        <begin position="310"/>
        <end position="328"/>
    </location>
</feature>
<keyword evidence="3 6" id="KW-0812">Transmembrane</keyword>
<dbReference type="InterPro" id="IPR001851">
    <property type="entry name" value="ABC_transp_permease"/>
</dbReference>
<dbReference type="PANTHER" id="PTHR32196:SF72">
    <property type="entry name" value="RIBOSE IMPORT PERMEASE PROTEIN RBSC"/>
    <property type="match status" value="1"/>
</dbReference>
<keyword evidence="8" id="KW-1185">Reference proteome</keyword>
<evidence type="ECO:0000256" key="1">
    <source>
        <dbReference type="ARBA" id="ARBA00004651"/>
    </source>
</evidence>
<organism evidence="7 8">
    <name type="scientific">Paraburkholderia tagetis</name>
    <dbReference type="NCBI Taxonomy" id="2913261"/>
    <lineage>
        <taxon>Bacteria</taxon>
        <taxon>Pseudomonadati</taxon>
        <taxon>Pseudomonadota</taxon>
        <taxon>Betaproteobacteria</taxon>
        <taxon>Burkholderiales</taxon>
        <taxon>Burkholderiaceae</taxon>
        <taxon>Paraburkholderia</taxon>
    </lineage>
</organism>
<keyword evidence="2" id="KW-1003">Cell membrane</keyword>
<dbReference type="EMBL" id="JAKLJA010000001">
    <property type="protein sequence ID" value="MCG5072130.1"/>
    <property type="molecule type" value="Genomic_DNA"/>
</dbReference>
<keyword evidence="4 6" id="KW-1133">Transmembrane helix</keyword>
<accession>A0A9X1UDJ3</accession>
<feature type="transmembrane region" description="Helical" evidence="6">
    <location>
        <begin position="368"/>
        <end position="386"/>
    </location>
</feature>
<comment type="caution">
    <text evidence="7">The sequence shown here is derived from an EMBL/GenBank/DDBJ whole genome shotgun (WGS) entry which is preliminary data.</text>
</comment>
<dbReference type="PANTHER" id="PTHR32196">
    <property type="entry name" value="ABC TRANSPORTER PERMEASE PROTEIN YPHD-RELATED-RELATED"/>
    <property type="match status" value="1"/>
</dbReference>
<evidence type="ECO:0000256" key="4">
    <source>
        <dbReference type="ARBA" id="ARBA00022989"/>
    </source>
</evidence>
<dbReference type="RefSeq" id="WP_238461886.1">
    <property type="nucleotide sequence ID" value="NZ_JAKLJA010000001.1"/>
</dbReference>
<dbReference type="CDD" id="cd06579">
    <property type="entry name" value="TM_PBP1_transp_AraH_like"/>
    <property type="match status" value="1"/>
</dbReference>